<dbReference type="EMBL" id="JPGG01000015">
    <property type="protein sequence ID" value="KGC18153.1"/>
    <property type="molecule type" value="Genomic_DNA"/>
</dbReference>
<evidence type="ECO:0000313" key="4">
    <source>
        <dbReference type="Proteomes" id="UP000029590"/>
    </source>
</evidence>
<feature type="compositionally biased region" description="Low complexity" evidence="1">
    <location>
        <begin position="109"/>
        <end position="125"/>
    </location>
</feature>
<accession>A0A095FLA8</accession>
<name>A0A095FLA8_BURGA</name>
<feature type="region of interest" description="Disordered" evidence="1">
    <location>
        <begin position="50"/>
        <end position="133"/>
    </location>
</feature>
<comment type="caution">
    <text evidence="3">The sequence shown here is derived from an EMBL/GenBank/DDBJ whole genome shotgun (WGS) entry which is preliminary data.</text>
</comment>
<evidence type="ECO:0000256" key="1">
    <source>
        <dbReference type="SAM" id="MobiDB-lite"/>
    </source>
</evidence>
<protein>
    <submittedName>
        <fullName evidence="3">Uncharacterized protein</fullName>
    </submittedName>
</protein>
<gene>
    <name evidence="3" type="ORF">CRM94_22960</name>
    <name evidence="2" type="ORF">DM48_5166</name>
</gene>
<reference evidence="3" key="3">
    <citation type="submission" date="2017-09" db="EMBL/GenBank/DDBJ databases">
        <title>FDA dAtabase for Regulatory Grade micrObial Sequences (FDA-ARGOS): Supporting development and validation of Infectious Disease Dx tests.</title>
        <authorList>
            <person name="Minogue T."/>
            <person name="Wolcott M."/>
            <person name="Wasieloski L."/>
            <person name="Aguilar W."/>
            <person name="Moore D."/>
            <person name="Tallon L.J."/>
            <person name="Sadzewicz L."/>
            <person name="Ott S."/>
            <person name="Zhao X."/>
            <person name="Nagaraj S."/>
            <person name="Vavikolanu K."/>
            <person name="Aluvathingal J."/>
            <person name="Nadendla S."/>
            <person name="Sichtig H."/>
        </authorList>
    </citation>
    <scope>NUCLEOTIDE SEQUENCE</scope>
    <source>
        <strain evidence="3">FDAARGOS_390</strain>
    </source>
</reference>
<dbReference type="RefSeq" id="WP_036049761.1">
    <property type="nucleotide sequence ID" value="NZ_CADEVY010000003.1"/>
</dbReference>
<evidence type="ECO:0000313" key="2">
    <source>
        <dbReference type="EMBL" id="KGC18153.1"/>
    </source>
</evidence>
<feature type="region of interest" description="Disordered" evidence="1">
    <location>
        <begin position="1"/>
        <end position="22"/>
    </location>
</feature>
<feature type="compositionally biased region" description="Basic and acidic residues" evidence="1">
    <location>
        <begin position="1"/>
        <end position="16"/>
    </location>
</feature>
<dbReference type="Proteomes" id="UP000220629">
    <property type="component" value="Unassembled WGS sequence"/>
</dbReference>
<evidence type="ECO:0000313" key="5">
    <source>
        <dbReference type="Proteomes" id="UP000220629"/>
    </source>
</evidence>
<reference evidence="2 4" key="1">
    <citation type="submission" date="2014-04" db="EMBL/GenBank/DDBJ databases">
        <authorList>
            <person name="Bishop-Lilly K.A."/>
            <person name="Broomall S.M."/>
            <person name="Chain P.S."/>
            <person name="Chertkov O."/>
            <person name="Coyne S.R."/>
            <person name="Daligault H.E."/>
            <person name="Davenport K.W."/>
            <person name="Erkkila T."/>
            <person name="Frey K.G."/>
            <person name="Gibbons H.S."/>
            <person name="Gu W."/>
            <person name="Jaissle J."/>
            <person name="Johnson S.L."/>
            <person name="Koroleva G.I."/>
            <person name="Ladner J.T."/>
            <person name="Lo C.-C."/>
            <person name="Minogue T.D."/>
            <person name="Munk C."/>
            <person name="Palacios G.F."/>
            <person name="Redden C.L."/>
            <person name="Rosenzweig C.N."/>
            <person name="Scholz M.B."/>
            <person name="Teshima H."/>
            <person name="Xu Y."/>
        </authorList>
    </citation>
    <scope>NUCLEOTIDE SEQUENCE [LARGE SCALE GENOMIC DNA]</scope>
    <source>
        <strain evidence="4">gladioli</strain>
        <strain evidence="2">Gladioli</strain>
    </source>
</reference>
<sequence length="133" mass="13809">MSNLDERNPHYKRDPRNYVSPYTYSEYPKYVTLPDGRGVTVENELEEAAALGEIDENGDPRGPEGGGPEGGAPEDARDSGEEVATAPGTTAQGTVIRKARQPGRPGRPSNAERAARAAAEAAASGAGAGNQGS</sequence>
<dbReference type="Proteomes" id="UP000029590">
    <property type="component" value="Unassembled WGS sequence"/>
</dbReference>
<dbReference type="EMBL" id="PDDY01000004">
    <property type="protein sequence ID" value="PEH37404.1"/>
    <property type="molecule type" value="Genomic_DNA"/>
</dbReference>
<proteinExistence type="predicted"/>
<dbReference type="AlphaFoldDB" id="A0A095FLA8"/>
<evidence type="ECO:0000313" key="3">
    <source>
        <dbReference type="EMBL" id="PEH37404.1"/>
    </source>
</evidence>
<reference evidence="5" key="2">
    <citation type="submission" date="2017-09" db="EMBL/GenBank/DDBJ databases">
        <title>FDA dAtabase for Regulatory Grade micrObial Sequences (FDA-ARGOS): Supporting development and validation of Infectious Disease Dx tests.</title>
        <authorList>
            <person name="Minogue T."/>
            <person name="Wolcott M."/>
            <person name="Wasieloski L."/>
            <person name="Aguilar W."/>
            <person name="Moore D."/>
            <person name="Tallon L."/>
            <person name="Sadzewicz L."/>
            <person name="Ott S."/>
            <person name="Zhao X."/>
            <person name="Nagaraj S."/>
            <person name="Vavikolanu K."/>
            <person name="Aluvathingal J."/>
            <person name="Nadendla S."/>
            <person name="Sichtig H."/>
        </authorList>
    </citation>
    <scope>NUCLEOTIDE SEQUENCE [LARGE SCALE GENOMIC DNA]</scope>
    <source>
        <strain evidence="5">FDAARGOS_390</strain>
    </source>
</reference>
<dbReference type="KEGG" id="bgo:BM43_478"/>
<organism evidence="3 5">
    <name type="scientific">Burkholderia gladioli</name>
    <name type="common">Pseudomonas marginata</name>
    <name type="synonym">Phytomonas marginata</name>
    <dbReference type="NCBI Taxonomy" id="28095"/>
    <lineage>
        <taxon>Bacteria</taxon>
        <taxon>Pseudomonadati</taxon>
        <taxon>Pseudomonadota</taxon>
        <taxon>Betaproteobacteria</taxon>
        <taxon>Burkholderiales</taxon>
        <taxon>Burkholderiaceae</taxon>
        <taxon>Burkholderia</taxon>
    </lineage>
</organism>